<dbReference type="Proteomes" id="UP000319175">
    <property type="component" value="Unassembled WGS sequence"/>
</dbReference>
<dbReference type="InterPro" id="IPR022385">
    <property type="entry name" value="Rhs_assc_core"/>
</dbReference>
<proteinExistence type="predicted"/>
<dbReference type="OrthoDB" id="1274715at2"/>
<comment type="caution">
    <text evidence="1">The sequence shown here is derived from an EMBL/GenBank/DDBJ whole genome shotgun (WGS) entry which is preliminary data.</text>
</comment>
<name>A0A501QMC7_9FLAO</name>
<accession>A0A501QMC7</accession>
<keyword evidence="2" id="KW-1185">Reference proteome</keyword>
<evidence type="ECO:0000313" key="2">
    <source>
        <dbReference type="Proteomes" id="UP000319175"/>
    </source>
</evidence>
<reference evidence="1 2" key="2">
    <citation type="submission" date="2019-06" db="EMBL/GenBank/DDBJ databases">
        <authorList>
            <person name="Seo Y."/>
        </authorList>
    </citation>
    <scope>NUCLEOTIDE SEQUENCE [LARGE SCALE GENOMIC DNA]</scope>
    <source>
        <strain evidence="1 2">MaA-Y11</strain>
    </source>
</reference>
<dbReference type="PANTHER" id="PTHR32305">
    <property type="match status" value="1"/>
</dbReference>
<dbReference type="AlphaFoldDB" id="A0A501QMC7"/>
<reference evidence="1 2" key="1">
    <citation type="submission" date="2019-06" db="EMBL/GenBank/DDBJ databases">
        <title>Flavobacterium sp. MaA-Y11 from geoumgang.</title>
        <authorList>
            <person name="Jeong S."/>
        </authorList>
    </citation>
    <scope>NUCLEOTIDE SEQUENCE [LARGE SCALE GENOMIC DNA]</scope>
    <source>
        <strain evidence="1 2">MaA-Y11</strain>
    </source>
</reference>
<gene>
    <name evidence="1" type="ORF">FJA49_00275</name>
</gene>
<protein>
    <submittedName>
        <fullName evidence="1">RHS repeat-associated core domain-containing protein</fullName>
    </submittedName>
</protein>
<sequence>MLVKPHKYKYNGKEFQDELGLNFYDYAARNYNPTLGRWMNIDPLAEKSRRWSPYSYVYNSPLRFIDPDGMQAIAVDGDDTYIYKNAQGKVTKTEVVNTGKDTPNRLFVQDASATESTENRKEHDGSYFQIEMIPSNQYTEADYESGFFGSSQFDKDRNAYINNGGDYSDKNYLQRLGTSLADDPVTISDLSILLMPRGGKGGKEGPGGSLGA</sequence>
<dbReference type="EMBL" id="VFJE01000045">
    <property type="protein sequence ID" value="TPD73662.1"/>
    <property type="molecule type" value="Genomic_DNA"/>
</dbReference>
<dbReference type="NCBIfam" id="TIGR03696">
    <property type="entry name" value="Rhs_assc_core"/>
    <property type="match status" value="1"/>
</dbReference>
<organism evidence="1 2">
    <name type="scientific">Flavobacterium microcysteis</name>
    <dbReference type="NCBI Taxonomy" id="2596891"/>
    <lineage>
        <taxon>Bacteria</taxon>
        <taxon>Pseudomonadati</taxon>
        <taxon>Bacteroidota</taxon>
        <taxon>Flavobacteriia</taxon>
        <taxon>Flavobacteriales</taxon>
        <taxon>Flavobacteriaceae</taxon>
        <taxon>Flavobacterium</taxon>
    </lineage>
</organism>
<dbReference type="InterPro" id="IPR050708">
    <property type="entry name" value="T6SS_VgrG/RHS"/>
</dbReference>
<evidence type="ECO:0000313" key="1">
    <source>
        <dbReference type="EMBL" id="TPD73662.1"/>
    </source>
</evidence>
<dbReference type="PANTHER" id="PTHR32305:SF15">
    <property type="entry name" value="PROTEIN RHSA-RELATED"/>
    <property type="match status" value="1"/>
</dbReference>
<dbReference type="Gene3D" id="2.180.10.10">
    <property type="entry name" value="RHS repeat-associated core"/>
    <property type="match status" value="1"/>
</dbReference>